<feature type="transmembrane region" description="Helical" evidence="1">
    <location>
        <begin position="12"/>
        <end position="33"/>
    </location>
</feature>
<proteinExistence type="predicted"/>
<protein>
    <submittedName>
        <fullName evidence="2">Uncharacterized protein</fullName>
    </submittedName>
</protein>
<dbReference type="PROSITE" id="PS51257">
    <property type="entry name" value="PROKAR_LIPOPROTEIN"/>
    <property type="match status" value="1"/>
</dbReference>
<comment type="caution">
    <text evidence="2">The sequence shown here is derived from an EMBL/GenBank/DDBJ whole genome shotgun (WGS) entry which is preliminary data.</text>
</comment>
<dbReference type="EMBL" id="JAAOLE020000001">
    <property type="protein sequence ID" value="NVI47660.1"/>
    <property type="molecule type" value="Genomic_DNA"/>
</dbReference>
<keyword evidence="1" id="KW-0472">Membrane</keyword>
<keyword evidence="1" id="KW-0812">Transmembrane</keyword>
<dbReference type="AlphaFoldDB" id="A0A973W5N7"/>
<gene>
    <name evidence="2" type="ORF">HAP48_032840</name>
</gene>
<organism evidence="2">
    <name type="scientific">Bradyrhizobium septentrionale</name>
    <dbReference type="NCBI Taxonomy" id="1404411"/>
    <lineage>
        <taxon>Bacteria</taxon>
        <taxon>Pseudomonadati</taxon>
        <taxon>Pseudomonadota</taxon>
        <taxon>Alphaproteobacteria</taxon>
        <taxon>Hyphomicrobiales</taxon>
        <taxon>Nitrobacteraceae</taxon>
        <taxon>Bradyrhizobium</taxon>
    </lineage>
</organism>
<reference evidence="2" key="1">
    <citation type="submission" date="2020-06" db="EMBL/GenBank/DDBJ databases">
        <title>Whole Genome Sequence of Bradyrhizobium sp. Strain 1S1.</title>
        <authorList>
            <person name="Bromfield E.S.P."/>
            <person name="Cloutier S."/>
        </authorList>
    </citation>
    <scope>NUCLEOTIDE SEQUENCE [LARGE SCALE GENOMIC DNA]</scope>
    <source>
        <strain evidence="2">1S1</strain>
    </source>
</reference>
<accession>A0A973W5N7</accession>
<dbReference type="RefSeq" id="WP_165125142.1">
    <property type="nucleotide sequence ID" value="NZ_CP088285.1"/>
</dbReference>
<evidence type="ECO:0000256" key="1">
    <source>
        <dbReference type="SAM" id="Phobius"/>
    </source>
</evidence>
<name>A0A973W5N7_9BRAD</name>
<sequence length="201" mass="22349">MALMLPRGAVREYLAIYGVVAIYVAALPAGAFVSCSRDLLHSLLALRRRWPALQITCAYWVKDKTDARLICREVNASLSRGDDGLLVATARTAQRKVENVAAHMGIALTEHDTVLARARTAVAYIEQRIAQAQAAGELAWFNSAYRAWRLEAKQQGRGMSYAEARARLRQNIFRQILTNEVQTGPHHIFPPLPGIDFPVPE</sequence>
<evidence type="ECO:0000313" key="2">
    <source>
        <dbReference type="EMBL" id="NVI47660.1"/>
    </source>
</evidence>
<keyword evidence="1" id="KW-1133">Transmembrane helix</keyword>